<reference evidence="2 3" key="1">
    <citation type="journal article" date="2024" name="J Genomics">
        <title>Draft genome sequencing and assembly of Favolaschia claudopus CIRM-BRFM 2984 isolated from oak limbs.</title>
        <authorList>
            <person name="Navarro D."/>
            <person name="Drula E."/>
            <person name="Chaduli D."/>
            <person name="Cazenave R."/>
            <person name="Ahrendt S."/>
            <person name="Wang J."/>
            <person name="Lipzen A."/>
            <person name="Daum C."/>
            <person name="Barry K."/>
            <person name="Grigoriev I.V."/>
            <person name="Favel A."/>
            <person name="Rosso M.N."/>
            <person name="Martin F."/>
        </authorList>
    </citation>
    <scope>NUCLEOTIDE SEQUENCE [LARGE SCALE GENOMIC DNA]</scope>
    <source>
        <strain evidence="2 3">CIRM-BRFM 2984</strain>
    </source>
</reference>
<accession>A0AAW0DDV7</accession>
<dbReference type="Proteomes" id="UP001362999">
    <property type="component" value="Unassembled WGS sequence"/>
</dbReference>
<dbReference type="AlphaFoldDB" id="A0AAW0DDV7"/>
<evidence type="ECO:0000313" key="2">
    <source>
        <dbReference type="EMBL" id="KAK7050734.1"/>
    </source>
</evidence>
<sequence>MQFNFAIVTAALVAAAAPATATVTFKAHAGADCTGTVLATSNGDPLNTCVYFANGGSAKSISYSGIPKGDKGEFYKSGGETDKCKGSPAVVTGSGSGCATAPAGFNLESFKYVKA</sequence>
<evidence type="ECO:0000313" key="3">
    <source>
        <dbReference type="Proteomes" id="UP001362999"/>
    </source>
</evidence>
<feature type="signal peptide" evidence="1">
    <location>
        <begin position="1"/>
        <end position="21"/>
    </location>
</feature>
<name>A0AAW0DDV7_9AGAR</name>
<protein>
    <submittedName>
        <fullName evidence="2">Membrane metallo-endopeptidase-like 1</fullName>
    </submittedName>
</protein>
<gene>
    <name evidence="2" type="ORF">R3P38DRAFT_1766348</name>
</gene>
<keyword evidence="1" id="KW-0732">Signal</keyword>
<dbReference type="EMBL" id="JAWWNJ010000008">
    <property type="protein sequence ID" value="KAK7050734.1"/>
    <property type="molecule type" value="Genomic_DNA"/>
</dbReference>
<keyword evidence="3" id="KW-1185">Reference proteome</keyword>
<proteinExistence type="predicted"/>
<comment type="caution">
    <text evidence="2">The sequence shown here is derived from an EMBL/GenBank/DDBJ whole genome shotgun (WGS) entry which is preliminary data.</text>
</comment>
<organism evidence="2 3">
    <name type="scientific">Favolaschia claudopus</name>
    <dbReference type="NCBI Taxonomy" id="2862362"/>
    <lineage>
        <taxon>Eukaryota</taxon>
        <taxon>Fungi</taxon>
        <taxon>Dikarya</taxon>
        <taxon>Basidiomycota</taxon>
        <taxon>Agaricomycotina</taxon>
        <taxon>Agaricomycetes</taxon>
        <taxon>Agaricomycetidae</taxon>
        <taxon>Agaricales</taxon>
        <taxon>Marasmiineae</taxon>
        <taxon>Mycenaceae</taxon>
        <taxon>Favolaschia</taxon>
    </lineage>
</organism>
<evidence type="ECO:0000256" key="1">
    <source>
        <dbReference type="SAM" id="SignalP"/>
    </source>
</evidence>
<feature type="chain" id="PRO_5043765741" evidence="1">
    <location>
        <begin position="22"/>
        <end position="115"/>
    </location>
</feature>